<keyword evidence="4" id="KW-0808">Transferase</keyword>
<dbReference type="Gene3D" id="3.40.50.720">
    <property type="entry name" value="NAD(P)-binding Rossmann-like Domain"/>
    <property type="match status" value="1"/>
</dbReference>
<dbReference type="SUPFAM" id="SSF54593">
    <property type="entry name" value="Glyoxalase/Bleomycin resistance protein/Dihydroxybiphenyl dioxygenase"/>
    <property type="match status" value="1"/>
</dbReference>
<dbReference type="Pfam" id="PF08240">
    <property type="entry name" value="ADH_N"/>
    <property type="match status" value="1"/>
</dbReference>
<dbReference type="EC" id="2.3.1.239" evidence="4"/>
<evidence type="ECO:0000259" key="3">
    <source>
        <dbReference type="SMART" id="SM00829"/>
    </source>
</evidence>
<protein>
    <submittedName>
        <fullName evidence="4">Narbonolide/10-deoxymethynolide synthase PikA2, modules 3 and 4</fullName>
        <ecNumber evidence="4">2.3.1.239</ecNumber>
    </submittedName>
</protein>
<feature type="domain" description="Enoyl reductase (ER)" evidence="3">
    <location>
        <begin position="202"/>
        <end position="496"/>
    </location>
</feature>
<dbReference type="GO" id="GO:0016746">
    <property type="term" value="F:acyltransferase activity"/>
    <property type="evidence" value="ECO:0007669"/>
    <property type="project" value="UniProtKB-KW"/>
</dbReference>
<accession>A0A5E4VX37</accession>
<gene>
    <name evidence="4" type="primary">pikAII_3</name>
    <name evidence="4" type="ORF">PTE30175_02834</name>
</gene>
<evidence type="ECO:0000313" key="5">
    <source>
        <dbReference type="Proteomes" id="UP000414233"/>
    </source>
</evidence>
<dbReference type="InterPro" id="IPR029068">
    <property type="entry name" value="Glyas_Bleomycin-R_OHBP_Dase"/>
</dbReference>
<keyword evidence="1" id="KW-0521">NADP</keyword>
<dbReference type="InterPro" id="IPR036291">
    <property type="entry name" value="NAD(P)-bd_dom_sf"/>
</dbReference>
<sequence length="498" mass="52555">MNVSWLGPIKQISFTTDDLDPLVRFWETQVGVGPWSVFRGLTLNMTYEGRPISLPFHVALSMHGETLIELIQVTGNGPSPFHDSLNRPIIGLQRLASLSHDIERDAASAVAKGMELFAEGRDVTGQRFYYFRSPAAPGIVLELLEATPFFNAFVDGLAARAHSYSAIACSTVTGEAVEAHAYAVAGSAPTGSMQAAHLHNYGTPDAFRIETIAEPSPGPGEIRVRVAGAAVNPVEIKARKGMLKDWVPLAFPAQLGGDVAGIVDAVGPGVTTFKPGDRVMGMVNPFHNGAYAEKAIFYATNFVHVPDELDLVDAAALPTGVLTGTQLIESGIRPTRGDKGLVIGASGSTGRAAIIAALDAGAMVYAGVRASSRDTVKDLPVAGVIDIADHEALAAAGPFDFLADTVGGEVAEGLFAYVKPAGVVASIANPSPKPPSESTQRFVSLIVRFDGPRLQRFAREMPYKIPMPVAHKLPLTEVAQAHRLMEQGGVGGKIVLVP</sequence>
<dbReference type="InterPro" id="IPR020843">
    <property type="entry name" value="ER"/>
</dbReference>
<dbReference type="InterPro" id="IPR011032">
    <property type="entry name" value="GroES-like_sf"/>
</dbReference>
<dbReference type="Pfam" id="PF13602">
    <property type="entry name" value="ADH_zinc_N_2"/>
    <property type="match status" value="1"/>
</dbReference>
<dbReference type="AlphaFoldDB" id="A0A5E4VX37"/>
<dbReference type="Pfam" id="PF13669">
    <property type="entry name" value="Glyoxalase_4"/>
    <property type="match status" value="1"/>
</dbReference>
<evidence type="ECO:0000256" key="1">
    <source>
        <dbReference type="ARBA" id="ARBA00022857"/>
    </source>
</evidence>
<dbReference type="OrthoDB" id="9792173at2"/>
<keyword evidence="4" id="KW-0012">Acyltransferase</keyword>
<keyword evidence="2" id="KW-0560">Oxidoreductase</keyword>
<dbReference type="InterPro" id="IPR013154">
    <property type="entry name" value="ADH-like_N"/>
</dbReference>
<dbReference type="Gene3D" id="3.90.180.10">
    <property type="entry name" value="Medium-chain alcohol dehydrogenases, catalytic domain"/>
    <property type="match status" value="1"/>
</dbReference>
<dbReference type="GO" id="GO:0070402">
    <property type="term" value="F:NADPH binding"/>
    <property type="evidence" value="ECO:0007669"/>
    <property type="project" value="TreeGrafter"/>
</dbReference>
<name>A0A5E4VX37_9BURK</name>
<dbReference type="SMART" id="SM00829">
    <property type="entry name" value="PKS_ER"/>
    <property type="match status" value="1"/>
</dbReference>
<dbReference type="PANTHER" id="PTHR48106">
    <property type="entry name" value="QUINONE OXIDOREDUCTASE PIG3-RELATED"/>
    <property type="match status" value="1"/>
</dbReference>
<dbReference type="SUPFAM" id="SSF51735">
    <property type="entry name" value="NAD(P)-binding Rossmann-fold domains"/>
    <property type="match status" value="1"/>
</dbReference>
<evidence type="ECO:0000256" key="2">
    <source>
        <dbReference type="ARBA" id="ARBA00023002"/>
    </source>
</evidence>
<evidence type="ECO:0000313" key="4">
    <source>
        <dbReference type="EMBL" id="VVE16721.1"/>
    </source>
</evidence>
<dbReference type="EMBL" id="CABPRZ010000011">
    <property type="protein sequence ID" value="VVE16721.1"/>
    <property type="molecule type" value="Genomic_DNA"/>
</dbReference>
<proteinExistence type="predicted"/>
<dbReference type="GO" id="GO:0003960">
    <property type="term" value="F:quinone reductase (NADPH) activity"/>
    <property type="evidence" value="ECO:0007669"/>
    <property type="project" value="TreeGrafter"/>
</dbReference>
<keyword evidence="5" id="KW-1185">Reference proteome</keyword>
<dbReference type="Gene3D" id="3.10.180.10">
    <property type="entry name" value="2,3-Dihydroxybiphenyl 1,2-Dioxygenase, domain 1"/>
    <property type="match status" value="1"/>
</dbReference>
<dbReference type="GO" id="GO:0035925">
    <property type="term" value="F:mRNA 3'-UTR AU-rich region binding"/>
    <property type="evidence" value="ECO:0007669"/>
    <property type="project" value="TreeGrafter"/>
</dbReference>
<dbReference type="SUPFAM" id="SSF50129">
    <property type="entry name" value="GroES-like"/>
    <property type="match status" value="1"/>
</dbReference>
<reference evidence="4 5" key="1">
    <citation type="submission" date="2019-08" db="EMBL/GenBank/DDBJ databases">
        <authorList>
            <person name="Peeters C."/>
        </authorList>
    </citation>
    <scope>NUCLEOTIDE SEQUENCE [LARGE SCALE GENOMIC DNA]</scope>
    <source>
        <strain evidence="4 5">LMG 30175</strain>
    </source>
</reference>
<organism evidence="4 5">
    <name type="scientific">Pandoraea terrae</name>
    <dbReference type="NCBI Taxonomy" id="1537710"/>
    <lineage>
        <taxon>Bacteria</taxon>
        <taxon>Pseudomonadati</taxon>
        <taxon>Pseudomonadota</taxon>
        <taxon>Betaproteobacteria</taxon>
        <taxon>Burkholderiales</taxon>
        <taxon>Burkholderiaceae</taxon>
        <taxon>Pandoraea</taxon>
    </lineage>
</organism>
<dbReference type="GO" id="GO:0005829">
    <property type="term" value="C:cytosol"/>
    <property type="evidence" value="ECO:0007669"/>
    <property type="project" value="TreeGrafter"/>
</dbReference>
<dbReference type="Proteomes" id="UP000414233">
    <property type="component" value="Unassembled WGS sequence"/>
</dbReference>
<dbReference type="CDD" id="cd05289">
    <property type="entry name" value="MDR_like_2"/>
    <property type="match status" value="1"/>
</dbReference>
<dbReference type="RefSeq" id="WP_150697694.1">
    <property type="nucleotide sequence ID" value="NZ_CABPRZ010000011.1"/>
</dbReference>
<dbReference type="PANTHER" id="PTHR48106:SF13">
    <property type="entry name" value="QUINONE OXIDOREDUCTASE-RELATED"/>
    <property type="match status" value="1"/>
</dbReference>